<reference evidence="1" key="1">
    <citation type="journal article" date="2014" name="Front. Microbiol.">
        <title>High frequency of phylogenetically diverse reductive dehalogenase-homologous genes in deep subseafloor sedimentary metagenomes.</title>
        <authorList>
            <person name="Kawai M."/>
            <person name="Futagami T."/>
            <person name="Toyoda A."/>
            <person name="Takaki Y."/>
            <person name="Nishi S."/>
            <person name="Hori S."/>
            <person name="Arai W."/>
            <person name="Tsubouchi T."/>
            <person name="Morono Y."/>
            <person name="Uchiyama I."/>
            <person name="Ito T."/>
            <person name="Fujiyama A."/>
            <person name="Inagaki F."/>
            <person name="Takami H."/>
        </authorList>
    </citation>
    <scope>NUCLEOTIDE SEQUENCE</scope>
    <source>
        <strain evidence="1">Expedition CK06-06</strain>
    </source>
</reference>
<name>X1TYW2_9ZZZZ</name>
<accession>X1TYW2</accession>
<comment type="caution">
    <text evidence="1">The sequence shown here is derived from an EMBL/GenBank/DDBJ whole genome shotgun (WGS) entry which is preliminary data.</text>
</comment>
<dbReference type="AlphaFoldDB" id="X1TYW2"/>
<evidence type="ECO:0000313" key="1">
    <source>
        <dbReference type="EMBL" id="GAI85249.1"/>
    </source>
</evidence>
<gene>
    <name evidence="1" type="ORF">S12H4_17443</name>
</gene>
<dbReference type="EMBL" id="BARW01008525">
    <property type="protein sequence ID" value="GAI85249.1"/>
    <property type="molecule type" value="Genomic_DNA"/>
</dbReference>
<protein>
    <submittedName>
        <fullName evidence="1">Uncharacterized protein</fullName>
    </submittedName>
</protein>
<proteinExistence type="predicted"/>
<sequence length="48" mass="5443">MRTLSKRQKRALKAWFDENNGSGCYITPFYIDAGALPTEVYEKVVSMG</sequence>
<organism evidence="1">
    <name type="scientific">marine sediment metagenome</name>
    <dbReference type="NCBI Taxonomy" id="412755"/>
    <lineage>
        <taxon>unclassified sequences</taxon>
        <taxon>metagenomes</taxon>
        <taxon>ecological metagenomes</taxon>
    </lineage>
</organism>
<feature type="non-terminal residue" evidence="1">
    <location>
        <position position="48"/>
    </location>
</feature>